<sequence>MLEELKYFKLAKELNDEHHDLLIEKKLHFRGNKNSVSLISLAKETAEKGVPNIKEKEKAESILHNQIILEEPKRDTPEKVLQAWIILDAMRNNGKLPFKENLTFITSELVFANKEEYQLSKPNRDIRNDVLAIDNDNNLCIIELKYSRVNEVKKQTIEFEKVVKNETEFFHQLVLLYTNQKWNGSIRKIAVWPNTKGKARTQEYADVEEVNYSQNGNDFSF</sequence>
<dbReference type="RefSeq" id="WP_258543735.1">
    <property type="nucleotide sequence ID" value="NZ_OU015584.1"/>
</dbReference>
<accession>A0A916JSW9</accession>
<dbReference type="Gene3D" id="3.40.1350.10">
    <property type="match status" value="1"/>
</dbReference>
<keyword evidence="2" id="KW-1185">Reference proteome</keyword>
<dbReference type="InterPro" id="IPR011856">
    <property type="entry name" value="tRNA_endonuc-like_dom_sf"/>
</dbReference>
<dbReference type="Proteomes" id="UP000683507">
    <property type="component" value="Chromosome"/>
</dbReference>
<organism evidence="1 2">
    <name type="scientific">Parvicella tangerina</name>
    <dbReference type="NCBI Taxonomy" id="2829795"/>
    <lineage>
        <taxon>Bacteria</taxon>
        <taxon>Pseudomonadati</taxon>
        <taxon>Bacteroidota</taxon>
        <taxon>Flavobacteriia</taxon>
        <taxon>Flavobacteriales</taxon>
        <taxon>Parvicellaceae</taxon>
        <taxon>Parvicella</taxon>
    </lineage>
</organism>
<dbReference type="KEGG" id="ptan:CRYO30217_03563"/>
<gene>
    <name evidence="1" type="ORF">CRYO30217_03563</name>
</gene>
<evidence type="ECO:0000313" key="2">
    <source>
        <dbReference type="Proteomes" id="UP000683507"/>
    </source>
</evidence>
<dbReference type="GO" id="GO:0003676">
    <property type="term" value="F:nucleic acid binding"/>
    <property type="evidence" value="ECO:0007669"/>
    <property type="project" value="InterPro"/>
</dbReference>
<evidence type="ECO:0000313" key="1">
    <source>
        <dbReference type="EMBL" id="CAG5087730.1"/>
    </source>
</evidence>
<proteinExistence type="predicted"/>
<reference evidence="1" key="1">
    <citation type="submission" date="2021-04" db="EMBL/GenBank/DDBJ databases">
        <authorList>
            <person name="Rodrigo-Torres L."/>
            <person name="Arahal R. D."/>
            <person name="Lucena T."/>
        </authorList>
    </citation>
    <scope>NUCLEOTIDE SEQUENCE</scope>
    <source>
        <strain evidence="1">AS29M-1</strain>
    </source>
</reference>
<protein>
    <submittedName>
        <fullName evidence="1">Uncharacterized protein</fullName>
    </submittedName>
</protein>
<name>A0A916JSW9_9FLAO</name>
<dbReference type="EMBL" id="OU015584">
    <property type="protein sequence ID" value="CAG5087730.1"/>
    <property type="molecule type" value="Genomic_DNA"/>
</dbReference>
<dbReference type="AlphaFoldDB" id="A0A916JSW9"/>